<proteinExistence type="inferred from homology"/>
<evidence type="ECO:0000259" key="3">
    <source>
        <dbReference type="Pfam" id="PF01370"/>
    </source>
</evidence>
<dbReference type="OrthoDB" id="9811743at2"/>
<dbReference type="eggNOG" id="COG0451">
    <property type="taxonomic scope" value="Bacteria"/>
</dbReference>
<dbReference type="EMBL" id="CP001010">
    <property type="protein sequence ID" value="ACB43628.1"/>
    <property type="molecule type" value="Genomic_DNA"/>
</dbReference>
<dbReference type="Gene3D" id="3.40.50.720">
    <property type="entry name" value="NAD(P)-binding Rossmann-like Domain"/>
    <property type="match status" value="1"/>
</dbReference>
<reference evidence="4" key="1">
    <citation type="submission" date="2008-03" db="EMBL/GenBank/DDBJ databases">
        <title>Complete sequence of Polynucleobacter necessarius STIR1.</title>
        <authorList>
            <consortium name="US DOE Joint Genome Institute"/>
            <person name="Copeland A."/>
            <person name="Lucas S."/>
            <person name="Lapidus A."/>
            <person name="Barry K."/>
            <person name="Detter J.C."/>
            <person name="Glavina del Rio T."/>
            <person name="Hammon N."/>
            <person name="Israni S."/>
            <person name="Dalin E."/>
            <person name="Tice H."/>
            <person name="Pitluck S."/>
            <person name="Chain P."/>
            <person name="Malfatti S."/>
            <person name="Shin M."/>
            <person name="Vergez L."/>
            <person name="Schmutz J."/>
            <person name="Larimer F."/>
            <person name="Land M."/>
            <person name="Hauser L."/>
            <person name="Kyrpides N."/>
            <person name="Kim E."/>
            <person name="Hahn M."/>
            <person name="Richardson P."/>
        </authorList>
    </citation>
    <scope>NUCLEOTIDE SEQUENCE [LARGE SCALE GENOMIC DNA]</scope>
    <source>
        <strain evidence="4">STIR1</strain>
    </source>
</reference>
<accession>B1XTF1</accession>
<comment type="pathway">
    <text evidence="1">Bacterial outer membrane biogenesis; LPS O-antigen biosynthesis.</text>
</comment>
<dbReference type="STRING" id="452638.Pnec_0336"/>
<name>B1XTF1_POLNS</name>
<evidence type="ECO:0000313" key="4">
    <source>
        <dbReference type="EMBL" id="ACB43628.1"/>
    </source>
</evidence>
<dbReference type="PANTHER" id="PTHR43000">
    <property type="entry name" value="DTDP-D-GLUCOSE 4,6-DEHYDRATASE-RELATED"/>
    <property type="match status" value="1"/>
</dbReference>
<dbReference type="KEGG" id="pne:Pnec_0336"/>
<evidence type="ECO:0000256" key="1">
    <source>
        <dbReference type="ARBA" id="ARBA00005125"/>
    </source>
</evidence>
<comment type="similarity">
    <text evidence="2">Belongs to the NAD(P)-dependent epimerase/dehydratase family.</text>
</comment>
<dbReference type="Pfam" id="PF01370">
    <property type="entry name" value="Epimerase"/>
    <property type="match status" value="1"/>
</dbReference>
<evidence type="ECO:0000256" key="2">
    <source>
        <dbReference type="ARBA" id="ARBA00007637"/>
    </source>
</evidence>
<dbReference type="InterPro" id="IPR001509">
    <property type="entry name" value="Epimerase_deHydtase"/>
</dbReference>
<dbReference type="HOGENOM" id="CLU_007383_4_0_4"/>
<protein>
    <submittedName>
        <fullName evidence="4">NAD-dependent epimerase/dehydratase</fullName>
    </submittedName>
</protein>
<organism evidence="4">
    <name type="scientific">Polynucleobacter necessarius subsp. necessarius (strain STIR1)</name>
    <dbReference type="NCBI Taxonomy" id="452638"/>
    <lineage>
        <taxon>Bacteria</taxon>
        <taxon>Pseudomonadati</taxon>
        <taxon>Pseudomonadota</taxon>
        <taxon>Betaproteobacteria</taxon>
        <taxon>Burkholderiales</taxon>
        <taxon>Burkholderiaceae</taxon>
        <taxon>Polynucleobacter</taxon>
    </lineage>
</organism>
<dbReference type="SUPFAM" id="SSF51735">
    <property type="entry name" value="NAD(P)-binding Rossmann-fold domains"/>
    <property type="match status" value="1"/>
</dbReference>
<sequence length="355" mass="38863">MGHSKSWEIQDDFDQIANQGALSIAALQNAHIFLTGGTGFIGAWLLESIAYANQTHHANIEVTILTRNPLAFKEKNLRLFENPYFHYLAGDVVQLPECLESSKPFTHLIHAATDASAELNEVNPLQMFDTVVLGTRQILDFVVQQKITRVLYLSSGAVYGQQLPGVDFVSENSLSAPDCLNPKNTYAEGKRASEMLCAIYGKQFGCNIVVARIFALLGPLLNLDIHFAAGNFIRDALAGKKITVSGDGRPERSYLYPTDLIVWLLAMLTHGRSGAAYNAGSEEAISIANLAKLTSSLLGNKGYEILGLSDSGWNPGRYVPSNRLIQEELGVKQTVDLAEAIQRTAHWNGWGKSKK</sequence>
<gene>
    <name evidence="4" type="ordered locus">Pnec_0336</name>
</gene>
<dbReference type="InterPro" id="IPR036291">
    <property type="entry name" value="NAD(P)-bd_dom_sf"/>
</dbReference>
<feature type="domain" description="NAD-dependent epimerase/dehydratase" evidence="3">
    <location>
        <begin position="32"/>
        <end position="280"/>
    </location>
</feature>
<dbReference type="AlphaFoldDB" id="B1XTF1"/>